<comment type="similarity">
    <text evidence="2">Belongs to the major facilitator superfamily. Sugar transporter (TC 2.A.1.1) family.</text>
</comment>
<gene>
    <name evidence="10" type="ORF">ABL_08236</name>
</gene>
<dbReference type="OrthoDB" id="508119at2759"/>
<dbReference type="SUPFAM" id="SSF89562">
    <property type="entry name" value="RraA-like"/>
    <property type="match status" value="1"/>
</dbReference>
<feature type="binding site" evidence="7">
    <location>
        <position position="640"/>
    </location>
    <ligand>
        <name>Mg(2+)</name>
        <dbReference type="ChEBI" id="CHEBI:18420"/>
    </ligand>
</feature>
<comment type="cofactor">
    <cofactor evidence="7">
        <name>Mg(2+)</name>
        <dbReference type="ChEBI" id="CHEBI:18420"/>
    </cofactor>
</comment>
<evidence type="ECO:0000256" key="6">
    <source>
        <dbReference type="ARBA" id="ARBA00023136"/>
    </source>
</evidence>
<feature type="transmembrane region" description="Helical" evidence="8">
    <location>
        <begin position="168"/>
        <end position="187"/>
    </location>
</feature>
<accession>A0A117E2H7</accession>
<dbReference type="InterPro" id="IPR020846">
    <property type="entry name" value="MFS_dom"/>
</dbReference>
<dbReference type="Proteomes" id="UP000068243">
    <property type="component" value="Unassembled WGS sequence"/>
</dbReference>
<dbReference type="GO" id="GO:0046872">
    <property type="term" value="F:metal ion binding"/>
    <property type="evidence" value="ECO:0007669"/>
    <property type="project" value="UniProtKB-KW"/>
</dbReference>
<dbReference type="InterPro" id="IPR005828">
    <property type="entry name" value="MFS_sugar_transport-like"/>
</dbReference>
<feature type="transmembrane region" description="Helical" evidence="8">
    <location>
        <begin position="128"/>
        <end position="148"/>
    </location>
</feature>
<dbReference type="PROSITE" id="PS50850">
    <property type="entry name" value="MFS"/>
    <property type="match status" value="1"/>
</dbReference>
<dbReference type="PROSITE" id="PS00217">
    <property type="entry name" value="SUGAR_TRANSPORT_2"/>
    <property type="match status" value="1"/>
</dbReference>
<name>A0A117E2H7_ASPNG</name>
<dbReference type="NCBIfam" id="TIGR00879">
    <property type="entry name" value="SP"/>
    <property type="match status" value="1"/>
</dbReference>
<evidence type="ECO:0000256" key="3">
    <source>
        <dbReference type="ARBA" id="ARBA00022448"/>
    </source>
</evidence>
<feature type="transmembrane region" description="Helical" evidence="8">
    <location>
        <begin position="101"/>
        <end position="122"/>
    </location>
</feature>
<evidence type="ECO:0000313" key="10">
    <source>
        <dbReference type="EMBL" id="GAQ45575.1"/>
    </source>
</evidence>
<sequence length="737" mass="79776">MKFMKFMHAKEDRPTPPEVYNFRLYLTVIGLATALIVFGYDTSFIGTTQTLPSYKRDFGLNTMTAKEADAFTSNVTSLFSAGAFWGALFMFMLLELLGRRLCVLLADFIFIVGAVLCTAAGGSKAMMYGGRVLSGVGVGGFVAVIPTYISELSPPAVRGRMTGCFETFYNFGSLVGFWINFGIVRHIDTNRSLAWRIPMGVQLIPVGIVALTIPFLKESPTWLLKKGRDQDALRALSFLRNLPVSHQYILEDVGFIKSQIAIEQSLTVRRGQTPTTWSTFRAAAKEATLKGMRNRFGLVAMLCLLQAWSGAVAINYYSPTIFTSIGLDDTTLWTGIYGVIKSGASIVYFSFLIDITGRKWPWITSSIGCAVCMYYIGAYVKIANPGDGNTQPPSEVAAGKGGAAAIMLFGFLWSFGANGLPLIIASEIFSPSVRSISGPWAGVNVWLWSFVVTKSIPSMFRAMGYGIYLWNGTVLTLSAVYAFFFVHETKGLRMDQMDRLFGAVGEREVAPSVVGEMVDGEKEVAVHMEHAIADALLELSVPGAGFLPDIAPLANTQTKIIAPATTVLFIPRDPPPSLSATLMPSNIPKGQIYADIIIPSTIVVMSQPRGASTATMGGLMAARMNKLGAQGVLVDGRVRDVAQLTDSRFVHMPVWSRGVSAVATRGECKAHAVGMEVWVGKSRGDLIMLDPEDRCAVCIPQDQVGAVLEMVEGIATADEVKMVRVLGGMSVQEAISL</sequence>
<evidence type="ECO:0000313" key="11">
    <source>
        <dbReference type="Proteomes" id="UP000068243"/>
    </source>
</evidence>
<dbReference type="InterPro" id="IPR050360">
    <property type="entry name" value="MFS_Sugar_Transporters"/>
</dbReference>
<dbReference type="EMBL" id="BCMY01000017">
    <property type="protein sequence ID" value="GAQ45575.1"/>
    <property type="molecule type" value="Genomic_DNA"/>
</dbReference>
<keyword evidence="5 8" id="KW-1133">Transmembrane helix</keyword>
<feature type="transmembrane region" description="Helical" evidence="8">
    <location>
        <begin position="330"/>
        <end position="353"/>
    </location>
</feature>
<dbReference type="PRINTS" id="PR00171">
    <property type="entry name" value="SUGRTRNSPORT"/>
</dbReference>
<keyword evidence="6 8" id="KW-0472">Membrane</keyword>
<dbReference type="PROSITE" id="PS00216">
    <property type="entry name" value="SUGAR_TRANSPORT_1"/>
    <property type="match status" value="1"/>
</dbReference>
<dbReference type="AlphaFoldDB" id="A0A117E2H7"/>
<dbReference type="VEuPathDB" id="FungiDB:An02g07880"/>
<dbReference type="InterPro" id="IPR003663">
    <property type="entry name" value="Sugar/inositol_transpt"/>
</dbReference>
<dbReference type="GO" id="GO:0016020">
    <property type="term" value="C:membrane"/>
    <property type="evidence" value="ECO:0007669"/>
    <property type="project" value="UniProtKB-SubCell"/>
</dbReference>
<keyword evidence="7" id="KW-0460">Magnesium</keyword>
<dbReference type="InterPro" id="IPR005493">
    <property type="entry name" value="RraA/RraA-like"/>
</dbReference>
<organism evidence="10 11">
    <name type="scientific">Aspergillus niger</name>
    <dbReference type="NCBI Taxonomy" id="5061"/>
    <lineage>
        <taxon>Eukaryota</taxon>
        <taxon>Fungi</taxon>
        <taxon>Dikarya</taxon>
        <taxon>Ascomycota</taxon>
        <taxon>Pezizomycotina</taxon>
        <taxon>Eurotiomycetes</taxon>
        <taxon>Eurotiomycetidae</taxon>
        <taxon>Eurotiales</taxon>
        <taxon>Aspergillaceae</taxon>
        <taxon>Aspergillus</taxon>
        <taxon>Aspergillus subgen. Circumdati</taxon>
    </lineage>
</organism>
<dbReference type="Gene3D" id="1.20.1250.20">
    <property type="entry name" value="MFS general substrate transporter like domains"/>
    <property type="match status" value="1"/>
</dbReference>
<feature type="transmembrane region" description="Helical" evidence="8">
    <location>
        <begin position="402"/>
        <end position="424"/>
    </location>
</feature>
<dbReference type="InterPro" id="IPR036259">
    <property type="entry name" value="MFS_trans_sf"/>
</dbReference>
<dbReference type="Pfam" id="PF03737">
    <property type="entry name" value="RraA-like"/>
    <property type="match status" value="1"/>
</dbReference>
<feature type="transmembrane region" description="Helical" evidence="8">
    <location>
        <begin position="465"/>
        <end position="486"/>
    </location>
</feature>
<keyword evidence="7" id="KW-0479">Metal-binding</keyword>
<evidence type="ECO:0000256" key="8">
    <source>
        <dbReference type="SAM" id="Phobius"/>
    </source>
</evidence>
<evidence type="ECO:0000259" key="9">
    <source>
        <dbReference type="PROSITE" id="PS50850"/>
    </source>
</evidence>
<evidence type="ECO:0000256" key="5">
    <source>
        <dbReference type="ARBA" id="ARBA00022989"/>
    </source>
</evidence>
<dbReference type="Pfam" id="PF00083">
    <property type="entry name" value="Sugar_tr"/>
    <property type="match status" value="1"/>
</dbReference>
<evidence type="ECO:0000256" key="7">
    <source>
        <dbReference type="PIRSR" id="PIRSR605493-1"/>
    </source>
</evidence>
<dbReference type="VEuPathDB" id="FungiDB:ASPNIDRAFT2_1122145"/>
<keyword evidence="4 8" id="KW-0812">Transmembrane</keyword>
<dbReference type="VEuPathDB" id="FungiDB:M747DRAFT_341858"/>
<protein>
    <recommendedName>
        <fullName evidence="9">Major facilitator superfamily (MFS) profile domain-containing protein</fullName>
    </recommendedName>
</protein>
<evidence type="ECO:0000256" key="1">
    <source>
        <dbReference type="ARBA" id="ARBA00004141"/>
    </source>
</evidence>
<comment type="caution">
    <text evidence="10">The sequence shown here is derived from an EMBL/GenBank/DDBJ whole genome shotgun (WGS) entry which is preliminary data.</text>
</comment>
<feature type="transmembrane region" description="Helical" evidence="8">
    <location>
        <begin position="75"/>
        <end position="94"/>
    </location>
</feature>
<dbReference type="SUPFAM" id="SSF103473">
    <property type="entry name" value="MFS general substrate transporter"/>
    <property type="match status" value="1"/>
</dbReference>
<dbReference type="InterPro" id="IPR036704">
    <property type="entry name" value="RraA/RraA-like_sf"/>
</dbReference>
<comment type="subcellular location">
    <subcellularLocation>
        <location evidence="1">Membrane</location>
        <topology evidence="1">Multi-pass membrane protein</topology>
    </subcellularLocation>
</comment>
<evidence type="ECO:0000256" key="2">
    <source>
        <dbReference type="ARBA" id="ARBA00010992"/>
    </source>
</evidence>
<dbReference type="GO" id="GO:0005351">
    <property type="term" value="F:carbohydrate:proton symporter activity"/>
    <property type="evidence" value="ECO:0007669"/>
    <property type="project" value="TreeGrafter"/>
</dbReference>
<feature type="binding site" evidence="7">
    <location>
        <position position="639"/>
    </location>
    <ligand>
        <name>substrate</name>
    </ligand>
</feature>
<feature type="transmembrane region" description="Helical" evidence="8">
    <location>
        <begin position="360"/>
        <end position="382"/>
    </location>
</feature>
<dbReference type="PANTHER" id="PTHR48022">
    <property type="entry name" value="PLASTIDIC GLUCOSE TRANSPORTER 4"/>
    <property type="match status" value="1"/>
</dbReference>
<dbReference type="OMA" id="CFFIHES"/>
<dbReference type="PANTHER" id="PTHR48022:SF60">
    <property type="entry name" value="MAJOR FACILITATOR SUPERFAMILY (MFS) PROFILE DOMAIN-CONTAINING PROTEIN"/>
    <property type="match status" value="1"/>
</dbReference>
<feature type="transmembrane region" description="Helical" evidence="8">
    <location>
        <begin position="193"/>
        <end position="216"/>
    </location>
</feature>
<evidence type="ECO:0000256" key="4">
    <source>
        <dbReference type="ARBA" id="ARBA00022692"/>
    </source>
</evidence>
<dbReference type="VEuPathDB" id="FungiDB:ATCC64974_56290"/>
<feature type="domain" description="Major facilitator superfamily (MFS) profile" evidence="9">
    <location>
        <begin position="27"/>
        <end position="490"/>
    </location>
</feature>
<reference evidence="11" key="1">
    <citation type="journal article" date="2016" name="Genome Announc.">
        <title>Draft genome sequence of Aspergillus niger strain An76.</title>
        <authorList>
            <person name="Gong W."/>
            <person name="Cheng Z."/>
            <person name="Zhang H."/>
            <person name="Liu L."/>
            <person name="Gao P."/>
            <person name="Wang L."/>
        </authorList>
    </citation>
    <scope>NUCLEOTIDE SEQUENCE [LARGE SCALE GENOMIC DNA]</scope>
    <source>
        <strain evidence="11">An76</strain>
    </source>
</reference>
<dbReference type="Gene3D" id="3.50.30.40">
    <property type="entry name" value="Ribonuclease E inhibitor RraA/RraA-like"/>
    <property type="match status" value="1"/>
</dbReference>
<feature type="transmembrane region" description="Helical" evidence="8">
    <location>
        <begin position="20"/>
        <end position="40"/>
    </location>
</feature>
<proteinExistence type="inferred from homology"/>
<dbReference type="InterPro" id="IPR005829">
    <property type="entry name" value="Sugar_transporter_CS"/>
</dbReference>
<keyword evidence="3" id="KW-0813">Transport</keyword>
<feature type="transmembrane region" description="Helical" evidence="8">
    <location>
        <begin position="296"/>
        <end position="318"/>
    </location>
</feature>
<feature type="binding site" evidence="7">
    <location>
        <begin position="617"/>
        <end position="620"/>
    </location>
    <ligand>
        <name>substrate</name>
    </ligand>
</feature>